<dbReference type="RefSeq" id="WP_348261061.1">
    <property type="nucleotide sequence ID" value="NZ_CP121196.1"/>
</dbReference>
<sequence>MHKVFTLRHRAAAAAILLTILAMAPVRAHAASKEIIELQTQVQQLLDMVQRLQSTLDTRFGVLQHLVEQTADNANQMSQTVNALQQKINQQSDGLSGKIDTASGQVQSLNDSVDELKTRIAKLDKSIQDLQGQLQNIQSAPPTGGQPAPGGTAPTVPVPDSGAGPGGAQGSLPQPMANNAAPGAMTPPLKETFQAALRDYNAAKYPVATGEFQDVIHYYPMDDLAGSAEYYLGEIAYHQQDYAEAIKNYNAVLEGFSGSPKAPAAQLHKGFALIQQSKKDAGIHELRLLIQRHPQTPEAAQAKAKLTAMGIHSTASAQR</sequence>
<feature type="chain" id="PRO_5043403133" evidence="2">
    <location>
        <begin position="31"/>
        <end position="319"/>
    </location>
</feature>
<feature type="region of interest" description="Disordered" evidence="1">
    <location>
        <begin position="136"/>
        <end position="187"/>
    </location>
</feature>
<gene>
    <name evidence="3" type="ORF">P8935_14760</name>
</gene>
<dbReference type="InterPro" id="IPR011990">
    <property type="entry name" value="TPR-like_helical_dom_sf"/>
</dbReference>
<evidence type="ECO:0000256" key="1">
    <source>
        <dbReference type="SAM" id="MobiDB-lite"/>
    </source>
</evidence>
<feature type="compositionally biased region" description="Low complexity" evidence="1">
    <location>
        <begin position="140"/>
        <end position="159"/>
    </location>
</feature>
<evidence type="ECO:0000256" key="2">
    <source>
        <dbReference type="SAM" id="SignalP"/>
    </source>
</evidence>
<protein>
    <submittedName>
        <fullName evidence="3">Tetratricopeptide repeat protein</fullName>
    </submittedName>
</protein>
<keyword evidence="2" id="KW-0732">Signal</keyword>
<reference evidence="3" key="1">
    <citation type="submission" date="2023-03" db="EMBL/GenBank/DDBJ databases">
        <title>Edaphobacter sp.</title>
        <authorList>
            <person name="Huber K.J."/>
            <person name="Papendorf J."/>
            <person name="Pilke C."/>
            <person name="Bunk B."/>
            <person name="Sproeer C."/>
            <person name="Pester M."/>
        </authorList>
    </citation>
    <scope>NUCLEOTIDE SEQUENCE</scope>
    <source>
        <strain evidence="3">DSM 110680</strain>
    </source>
</reference>
<dbReference type="Gene3D" id="1.20.1170.10">
    <property type="match status" value="1"/>
</dbReference>
<dbReference type="EMBL" id="CP121196">
    <property type="protein sequence ID" value="XBH15829.1"/>
    <property type="molecule type" value="Genomic_DNA"/>
</dbReference>
<dbReference type="GO" id="GO:0051301">
    <property type="term" value="P:cell division"/>
    <property type="evidence" value="ECO:0007669"/>
    <property type="project" value="InterPro"/>
</dbReference>
<dbReference type="Gene3D" id="1.25.40.10">
    <property type="entry name" value="Tetratricopeptide repeat domain"/>
    <property type="match status" value="1"/>
</dbReference>
<name>A0AAU7DDC5_9BACT</name>
<dbReference type="AlphaFoldDB" id="A0AAU7DDC5"/>
<dbReference type="SUPFAM" id="SSF58100">
    <property type="entry name" value="Bacterial hemolysins"/>
    <property type="match status" value="1"/>
</dbReference>
<feature type="signal peptide" evidence="2">
    <location>
        <begin position="1"/>
        <end position="30"/>
    </location>
</feature>
<evidence type="ECO:0000313" key="3">
    <source>
        <dbReference type="EMBL" id="XBH15829.1"/>
    </source>
</evidence>
<dbReference type="InterPro" id="IPR034706">
    <property type="entry name" value="CpoB"/>
</dbReference>
<accession>A0AAU7DDC5</accession>
<dbReference type="HAMAP" id="MF_02066">
    <property type="entry name" value="CpoB"/>
    <property type="match status" value="1"/>
</dbReference>
<proteinExistence type="inferred from homology"/>
<dbReference type="Pfam" id="PF13432">
    <property type="entry name" value="TPR_16"/>
    <property type="match status" value="1"/>
</dbReference>
<organism evidence="3">
    <name type="scientific">Telmatobacter sp. DSM 110680</name>
    <dbReference type="NCBI Taxonomy" id="3036704"/>
    <lineage>
        <taxon>Bacteria</taxon>
        <taxon>Pseudomonadati</taxon>
        <taxon>Acidobacteriota</taxon>
        <taxon>Terriglobia</taxon>
        <taxon>Terriglobales</taxon>
        <taxon>Acidobacteriaceae</taxon>
        <taxon>Telmatobacter</taxon>
    </lineage>
</organism>
<dbReference type="SUPFAM" id="SSF48452">
    <property type="entry name" value="TPR-like"/>
    <property type="match status" value="1"/>
</dbReference>